<dbReference type="InterPro" id="IPR011009">
    <property type="entry name" value="Kinase-like_dom_sf"/>
</dbReference>
<dbReference type="Pfam" id="PF01636">
    <property type="entry name" value="APH"/>
    <property type="match status" value="1"/>
</dbReference>
<dbReference type="STRING" id="447093.C0ND27"/>
<gene>
    <name evidence="2" type="ORF">HCBG_01023</name>
</gene>
<accession>C0ND27</accession>
<dbReference type="HOGENOM" id="CLU_019189_13_1_1"/>
<dbReference type="Proteomes" id="UP000001631">
    <property type="component" value="Unassembled WGS sequence"/>
</dbReference>
<dbReference type="GO" id="GO:0005739">
    <property type="term" value="C:mitochondrion"/>
    <property type="evidence" value="ECO:0007669"/>
    <property type="project" value="TreeGrafter"/>
</dbReference>
<sequence length="575" mass="66033">MALVVIELFCPLSRHSLLRFVHHLLPDVPRDPKGINSFTRKKSSVHSPSEKDFEQFFRYTSGRWLWDENMQLQERYRKFNVHKLQAITAQVLGSSKCISMTKIGEGNYNKVFRLQMDDGAVAIARIPHPNAGPSRYTSASEVATMELARSVLQIPIPKVLAWSASSDNPVGSEYIIMEEAKGKQLTHLWEQMDLEEKKRIIDDIVTIEQKLLSISFSFLGSLYFTCDSFPGCEAAEVLGDVPTTIKEDIKRRFVIGPTAIREFWEKERSLLTIDRGPWKSAKEYVEAIAHREMAYMSKVSPSGAPVSGYVKLSQAQLSPQAHTQLLQRYLASICSLLPNDPDLLRSVLWHPDLHDGNIFIHEGKISSIIDWQSVWTGPLMLQARTPRLINYNVDIMLKLPENFKELDNGEKERIRDQVSKSIQLYIYEHETGRRNPLLNKARRQPFGKTLAQLVDFAGDSWDDDILPFRDCLISLERDWSELGTKNPCPFHFSEDEIRQHHEDGEGFNETQDFWDSVEGIVDRSGWTTPENFDTAVDYFSKLREEGLRTLTGEERQDFELQTRWVPQTVSQNKLA</sequence>
<dbReference type="RefSeq" id="XP_045292048.1">
    <property type="nucleotide sequence ID" value="XM_045428073.1"/>
</dbReference>
<dbReference type="InParanoid" id="C0ND27"/>
<protein>
    <submittedName>
        <fullName evidence="2">Phosphotransferase enzyme family protein</fullName>
    </submittedName>
</protein>
<evidence type="ECO:0000259" key="1">
    <source>
        <dbReference type="Pfam" id="PF01636"/>
    </source>
</evidence>
<feature type="domain" description="Aminoglycoside phosphotransferase" evidence="1">
    <location>
        <begin position="322"/>
        <end position="379"/>
    </location>
</feature>
<dbReference type="GeneID" id="69034040"/>
<proteinExistence type="predicted"/>
<evidence type="ECO:0000313" key="3">
    <source>
        <dbReference type="Proteomes" id="UP000001631"/>
    </source>
</evidence>
<name>C0ND27_AJECG</name>
<dbReference type="InterPro" id="IPR002575">
    <property type="entry name" value="Aminoglycoside_PTrfase"/>
</dbReference>
<organism evidence="2 3">
    <name type="scientific">Ajellomyces capsulatus (strain G186AR / H82 / ATCC MYA-2454 / RMSCC 2432)</name>
    <name type="common">Darling's disease fungus</name>
    <name type="synonym">Histoplasma capsulatum</name>
    <dbReference type="NCBI Taxonomy" id="447093"/>
    <lineage>
        <taxon>Eukaryota</taxon>
        <taxon>Fungi</taxon>
        <taxon>Dikarya</taxon>
        <taxon>Ascomycota</taxon>
        <taxon>Pezizomycotina</taxon>
        <taxon>Eurotiomycetes</taxon>
        <taxon>Eurotiomycetidae</taxon>
        <taxon>Onygenales</taxon>
        <taxon>Ajellomycetaceae</taxon>
        <taxon>Histoplasma</taxon>
    </lineage>
</organism>
<dbReference type="AlphaFoldDB" id="C0ND27"/>
<dbReference type="PANTHER" id="PTHR36091:SF2">
    <property type="entry name" value="AMINOGLYCOSIDE PHOSPHOTRANSFERASE DOMAIN-CONTAINING PROTEIN"/>
    <property type="match status" value="1"/>
</dbReference>
<dbReference type="SUPFAM" id="SSF56112">
    <property type="entry name" value="Protein kinase-like (PK-like)"/>
    <property type="match status" value="1"/>
</dbReference>
<dbReference type="PANTHER" id="PTHR36091">
    <property type="entry name" value="ALTERED INHERITANCE OF MITOCHONDRIA PROTEIN 9, MITOCHONDRIAL"/>
    <property type="match status" value="1"/>
</dbReference>
<dbReference type="InterPro" id="IPR051035">
    <property type="entry name" value="Mito_inheritance_9"/>
</dbReference>
<reference evidence="2" key="1">
    <citation type="submission" date="2009-02" db="EMBL/GenBank/DDBJ databases">
        <title>The Genome Sequence of Ajellomyces capsulatus strain G186AR.</title>
        <authorList>
            <consortium name="The Broad Institute Genome Sequencing Platform"/>
            <person name="Champion M."/>
            <person name="Cuomo C."/>
            <person name="Ma L.-J."/>
            <person name="Henn M.R."/>
            <person name="Sil A."/>
            <person name="Goldman B."/>
            <person name="Young S.K."/>
            <person name="Kodira C.D."/>
            <person name="Zeng Q."/>
            <person name="Koehrsen M."/>
            <person name="Alvarado L."/>
            <person name="Berlin A."/>
            <person name="Borenstein D."/>
            <person name="Chen Z."/>
            <person name="Engels R."/>
            <person name="Freedman E."/>
            <person name="Gellesch M."/>
            <person name="Goldberg J."/>
            <person name="Griggs A."/>
            <person name="Gujja S."/>
            <person name="Heiman D."/>
            <person name="Hepburn T."/>
            <person name="Howarth C."/>
            <person name="Jen D."/>
            <person name="Larson L."/>
            <person name="Lewis B."/>
            <person name="Mehta T."/>
            <person name="Park D."/>
            <person name="Pearson M."/>
            <person name="Roberts A."/>
            <person name="Saif S."/>
            <person name="Shea T."/>
            <person name="Shenoy N."/>
            <person name="Sisk P."/>
            <person name="Stolte C."/>
            <person name="Sykes S."/>
            <person name="Walk T."/>
            <person name="White J."/>
            <person name="Yandava C."/>
            <person name="Klein B."/>
            <person name="McEwen J.G."/>
            <person name="Puccia R."/>
            <person name="Goldman G.H."/>
            <person name="Felipe M.S."/>
            <person name="Nino-Vega G."/>
            <person name="San-Blas G."/>
            <person name="Taylor J."/>
            <person name="Mendoza L."/>
            <person name="Galagan J."/>
            <person name="Nusbaum C."/>
            <person name="Birren B."/>
        </authorList>
    </citation>
    <scope>NUCLEOTIDE SEQUENCE</scope>
    <source>
        <strain evidence="2">G186AR</strain>
    </source>
</reference>
<dbReference type="Gene3D" id="3.90.1200.10">
    <property type="match status" value="1"/>
</dbReference>
<dbReference type="EMBL" id="GG663363">
    <property type="protein sequence ID" value="EEH11568.1"/>
    <property type="molecule type" value="Genomic_DNA"/>
</dbReference>
<evidence type="ECO:0000313" key="2">
    <source>
        <dbReference type="EMBL" id="EEH11568.1"/>
    </source>
</evidence>
<keyword evidence="3" id="KW-1185">Reference proteome</keyword>
<dbReference type="VEuPathDB" id="FungiDB:I7I50_03053"/>
<dbReference type="FunCoup" id="C0ND27">
    <property type="interactions" value="15"/>
</dbReference>